<protein>
    <recommendedName>
        <fullName evidence="1">DUF6598 domain-containing protein</fullName>
    </recommendedName>
</protein>
<dbReference type="OrthoDB" id="594396at2759"/>
<organism evidence="2 3">
    <name type="scientific">Eragrostis curvula</name>
    <name type="common">weeping love grass</name>
    <dbReference type="NCBI Taxonomy" id="38414"/>
    <lineage>
        <taxon>Eukaryota</taxon>
        <taxon>Viridiplantae</taxon>
        <taxon>Streptophyta</taxon>
        <taxon>Embryophyta</taxon>
        <taxon>Tracheophyta</taxon>
        <taxon>Spermatophyta</taxon>
        <taxon>Magnoliopsida</taxon>
        <taxon>Liliopsida</taxon>
        <taxon>Poales</taxon>
        <taxon>Poaceae</taxon>
        <taxon>PACMAD clade</taxon>
        <taxon>Chloridoideae</taxon>
        <taxon>Eragrostideae</taxon>
        <taxon>Eragrostidinae</taxon>
        <taxon>Eragrostis</taxon>
    </lineage>
</organism>
<sequence>MRYTDRVFNHEKDRYMMSEGLNILSVKIASSDVGFPIQVNGTVLARDSIDLKFRSRRQN</sequence>
<reference evidence="2 3" key="1">
    <citation type="journal article" date="2019" name="Sci. Rep.">
        <title>A high-quality genome of Eragrostis curvula grass provides insights into Poaceae evolution and supports new strategies to enhance forage quality.</title>
        <authorList>
            <person name="Carballo J."/>
            <person name="Santos B.A.C.M."/>
            <person name="Zappacosta D."/>
            <person name="Garbus I."/>
            <person name="Selva J.P."/>
            <person name="Gallo C.A."/>
            <person name="Diaz A."/>
            <person name="Albertini E."/>
            <person name="Caccamo M."/>
            <person name="Echenique V."/>
        </authorList>
    </citation>
    <scope>NUCLEOTIDE SEQUENCE [LARGE SCALE GENOMIC DNA]</scope>
    <source>
        <strain evidence="3">cv. Victoria</strain>
        <tissue evidence="2">Leaf</tissue>
    </source>
</reference>
<name>A0A5J9U466_9POAL</name>
<feature type="domain" description="DUF6598" evidence="1">
    <location>
        <begin position="21"/>
        <end position="53"/>
    </location>
</feature>
<feature type="non-terminal residue" evidence="2">
    <location>
        <position position="1"/>
    </location>
</feature>
<dbReference type="InterPro" id="IPR046533">
    <property type="entry name" value="DUF6598"/>
</dbReference>
<dbReference type="Proteomes" id="UP000324897">
    <property type="component" value="Chromosome 7"/>
</dbReference>
<dbReference type="AlphaFoldDB" id="A0A5J9U466"/>
<comment type="caution">
    <text evidence="2">The sequence shown here is derived from an EMBL/GenBank/DDBJ whole genome shotgun (WGS) entry which is preliminary data.</text>
</comment>
<dbReference type="Gramene" id="TVU18345">
    <property type="protein sequence ID" value="TVU18345"/>
    <property type="gene ID" value="EJB05_34435"/>
</dbReference>
<evidence type="ECO:0000313" key="3">
    <source>
        <dbReference type="Proteomes" id="UP000324897"/>
    </source>
</evidence>
<proteinExistence type="predicted"/>
<dbReference type="Pfam" id="PF20241">
    <property type="entry name" value="DUF6598"/>
    <property type="match status" value="1"/>
</dbReference>
<accession>A0A5J9U466</accession>
<evidence type="ECO:0000259" key="1">
    <source>
        <dbReference type="Pfam" id="PF20241"/>
    </source>
</evidence>
<gene>
    <name evidence="2" type="ORF">EJB05_34435</name>
</gene>
<evidence type="ECO:0000313" key="2">
    <source>
        <dbReference type="EMBL" id="TVU18345.1"/>
    </source>
</evidence>
<keyword evidence="3" id="KW-1185">Reference proteome</keyword>
<dbReference type="EMBL" id="RWGY01000029">
    <property type="protein sequence ID" value="TVU18345.1"/>
    <property type="molecule type" value="Genomic_DNA"/>
</dbReference>